<evidence type="ECO:0000313" key="2">
    <source>
        <dbReference type="EMBL" id="MBM6734110.1"/>
    </source>
</evidence>
<dbReference type="RefSeq" id="WP_205094665.1">
    <property type="nucleotide sequence ID" value="NZ_JACLYZ010000004.1"/>
</dbReference>
<sequence>MNNQSKLQRLLCVAVCLFCIGIMTALAQEQKVTVELKNATLKQVFKSIERQTTYRFSYRNTLVDNKNDITISKRQVDVSVVLNEALKGRNLTYTIVSSKSIVISDLKEQSASSKNKRVSGTVKSANGELIIGANIKVVGTTIGCITDIDGNFVLEVPENAKLTVSYIGFQTQEVAIKGKSSVNIVLKEDTEMLDEVVVTALGIKREEKALGYAVQKVKGDKLTTTKGVDIASSLTGQIAGLNIQNSTEFNENAKILLRGETPIVIIDGIPSLVSNKNGRIKKLIK</sequence>
<keyword evidence="3" id="KW-1185">Reference proteome</keyword>
<dbReference type="SUPFAM" id="SSF49464">
    <property type="entry name" value="Carboxypeptidase regulatory domain-like"/>
    <property type="match status" value="1"/>
</dbReference>
<dbReference type="Proteomes" id="UP000766986">
    <property type="component" value="Unassembled WGS sequence"/>
</dbReference>
<feature type="chain" id="PRO_5045875555" evidence="1">
    <location>
        <begin position="28"/>
        <end position="285"/>
    </location>
</feature>
<feature type="signal peptide" evidence="1">
    <location>
        <begin position="1"/>
        <end position="27"/>
    </location>
</feature>
<dbReference type="Gene3D" id="2.170.130.10">
    <property type="entry name" value="TonB-dependent receptor, plug domain"/>
    <property type="match status" value="1"/>
</dbReference>
<dbReference type="Pfam" id="PF13715">
    <property type="entry name" value="CarbopepD_reg_2"/>
    <property type="match status" value="1"/>
</dbReference>
<proteinExistence type="predicted"/>
<accession>A0ABS2DX86</accession>
<evidence type="ECO:0000313" key="3">
    <source>
        <dbReference type="Proteomes" id="UP000766986"/>
    </source>
</evidence>
<name>A0ABS2DX86_9BACT</name>
<protein>
    <submittedName>
        <fullName evidence="2">Carboxypeptidase-like regulatory domain-containing protein</fullName>
    </submittedName>
</protein>
<dbReference type="Gene3D" id="2.60.40.1120">
    <property type="entry name" value="Carboxypeptidase-like, regulatory domain"/>
    <property type="match status" value="1"/>
</dbReference>
<gene>
    <name evidence="2" type="ORF">H7U35_02545</name>
</gene>
<reference evidence="2 3" key="1">
    <citation type="journal article" date="2021" name="Sci. Rep.">
        <title>The distribution of antibiotic resistance genes in chicken gut microbiota commensals.</title>
        <authorList>
            <person name="Juricova H."/>
            <person name="Matiasovicova J."/>
            <person name="Kubasova T."/>
            <person name="Cejkova D."/>
            <person name="Rychlik I."/>
        </authorList>
    </citation>
    <scope>NUCLEOTIDE SEQUENCE [LARGE SCALE GENOMIC DNA]</scope>
    <source>
        <strain evidence="2 3">An772</strain>
    </source>
</reference>
<dbReference type="EMBL" id="JACLYZ010000004">
    <property type="protein sequence ID" value="MBM6734110.1"/>
    <property type="molecule type" value="Genomic_DNA"/>
</dbReference>
<comment type="caution">
    <text evidence="2">The sequence shown here is derived from an EMBL/GenBank/DDBJ whole genome shotgun (WGS) entry which is preliminary data.</text>
</comment>
<keyword evidence="1" id="KW-0732">Signal</keyword>
<dbReference type="SUPFAM" id="SSF56935">
    <property type="entry name" value="Porins"/>
    <property type="match status" value="1"/>
</dbReference>
<evidence type="ECO:0000256" key="1">
    <source>
        <dbReference type="SAM" id="SignalP"/>
    </source>
</evidence>
<dbReference type="InterPro" id="IPR008969">
    <property type="entry name" value="CarboxyPept-like_regulatory"/>
</dbReference>
<dbReference type="InterPro" id="IPR037066">
    <property type="entry name" value="Plug_dom_sf"/>
</dbReference>
<organism evidence="2 3">
    <name type="scientific">Mediterranea massiliensis</name>
    <dbReference type="NCBI Taxonomy" id="1841865"/>
    <lineage>
        <taxon>Bacteria</taxon>
        <taxon>Pseudomonadati</taxon>
        <taxon>Bacteroidota</taxon>
        <taxon>Bacteroidia</taxon>
        <taxon>Bacteroidales</taxon>
        <taxon>Bacteroidaceae</taxon>
        <taxon>Mediterranea</taxon>
    </lineage>
</organism>